<accession>A0A0E9RE72</accession>
<organism evidence="1">
    <name type="scientific">Anguilla anguilla</name>
    <name type="common">European freshwater eel</name>
    <name type="synonym">Muraena anguilla</name>
    <dbReference type="NCBI Taxonomy" id="7936"/>
    <lineage>
        <taxon>Eukaryota</taxon>
        <taxon>Metazoa</taxon>
        <taxon>Chordata</taxon>
        <taxon>Craniata</taxon>
        <taxon>Vertebrata</taxon>
        <taxon>Euteleostomi</taxon>
        <taxon>Actinopterygii</taxon>
        <taxon>Neopterygii</taxon>
        <taxon>Teleostei</taxon>
        <taxon>Anguilliformes</taxon>
        <taxon>Anguillidae</taxon>
        <taxon>Anguilla</taxon>
    </lineage>
</organism>
<protein>
    <submittedName>
        <fullName evidence="1">Uncharacterized protein</fullName>
    </submittedName>
</protein>
<reference evidence="1" key="2">
    <citation type="journal article" date="2015" name="Fish Shellfish Immunol.">
        <title>Early steps in the European eel (Anguilla anguilla)-Vibrio vulnificus interaction in the gills: Role of the RtxA13 toxin.</title>
        <authorList>
            <person name="Callol A."/>
            <person name="Pajuelo D."/>
            <person name="Ebbesson L."/>
            <person name="Teles M."/>
            <person name="MacKenzie S."/>
            <person name="Amaro C."/>
        </authorList>
    </citation>
    <scope>NUCLEOTIDE SEQUENCE</scope>
</reference>
<reference evidence="1" key="1">
    <citation type="submission" date="2014-11" db="EMBL/GenBank/DDBJ databases">
        <authorList>
            <person name="Amaro Gonzalez C."/>
        </authorList>
    </citation>
    <scope>NUCLEOTIDE SEQUENCE</scope>
</reference>
<evidence type="ECO:0000313" key="1">
    <source>
        <dbReference type="EMBL" id="JAH27441.1"/>
    </source>
</evidence>
<sequence length="51" mass="5815">MCQCIAHVSKRSREEQAQGYNPTVVYSSSMELSGLIIPHNKREIMAEKHLL</sequence>
<dbReference type="EMBL" id="GBXM01081136">
    <property type="protein sequence ID" value="JAH27441.1"/>
    <property type="molecule type" value="Transcribed_RNA"/>
</dbReference>
<name>A0A0E9RE72_ANGAN</name>
<dbReference type="AlphaFoldDB" id="A0A0E9RE72"/>
<proteinExistence type="predicted"/>